<keyword evidence="3" id="KW-0813">Transport</keyword>
<dbReference type="Proteomes" id="UP000821837">
    <property type="component" value="Chromosome 6"/>
</dbReference>
<proteinExistence type="inferred from homology"/>
<reference evidence="13" key="2">
    <citation type="submission" date="2021-09" db="EMBL/GenBank/DDBJ databases">
        <authorList>
            <person name="Jia N."/>
            <person name="Wang J."/>
            <person name="Shi W."/>
            <person name="Du L."/>
            <person name="Sun Y."/>
            <person name="Zhan W."/>
            <person name="Jiang J."/>
            <person name="Wang Q."/>
            <person name="Zhang B."/>
            <person name="Ji P."/>
            <person name="Sakyi L.B."/>
            <person name="Cui X."/>
            <person name="Yuan T."/>
            <person name="Jiang B."/>
            <person name="Yang W."/>
            <person name="Lam T.T.-Y."/>
            <person name="Chang Q."/>
            <person name="Ding S."/>
            <person name="Wang X."/>
            <person name="Zhu J."/>
            <person name="Ruan X."/>
            <person name="Zhao L."/>
            <person name="Wei J."/>
            <person name="Que T."/>
            <person name="Du C."/>
            <person name="Cheng J."/>
            <person name="Dai P."/>
            <person name="Han X."/>
            <person name="Huang E."/>
            <person name="Gao Y."/>
            <person name="Liu J."/>
            <person name="Shao H."/>
            <person name="Ye R."/>
            <person name="Li L."/>
            <person name="Wei W."/>
            <person name="Wang X."/>
            <person name="Wang C."/>
            <person name="Huo Q."/>
            <person name="Li W."/>
            <person name="Guo W."/>
            <person name="Chen H."/>
            <person name="Chen S."/>
            <person name="Zhou L."/>
            <person name="Zhou L."/>
            <person name="Ni X."/>
            <person name="Tian J."/>
            <person name="Zhou Y."/>
            <person name="Sheng Y."/>
            <person name="Liu T."/>
            <person name="Pan Y."/>
            <person name="Xia L."/>
            <person name="Li J."/>
            <person name="Zhao F."/>
            <person name="Cao W."/>
        </authorList>
    </citation>
    <scope>NUCLEOTIDE SEQUENCE</scope>
    <source>
        <strain evidence="13">Rsan-2018</strain>
        <tissue evidence="13">Larvae</tissue>
    </source>
</reference>
<evidence type="ECO:0000256" key="2">
    <source>
        <dbReference type="ARBA" id="ARBA00006434"/>
    </source>
</evidence>
<evidence type="ECO:0000256" key="6">
    <source>
        <dbReference type="ARBA" id="ARBA00022989"/>
    </source>
</evidence>
<keyword evidence="5 12" id="KW-0812">Transmembrane</keyword>
<comment type="subcellular location">
    <subcellularLocation>
        <location evidence="1">Cell membrane</location>
        <topology evidence="1">Multi-pass membrane protein</topology>
    </subcellularLocation>
</comment>
<dbReference type="InterPro" id="IPR038377">
    <property type="entry name" value="Na/Glc_symporter_sf"/>
</dbReference>
<organism evidence="13 14">
    <name type="scientific">Rhipicephalus sanguineus</name>
    <name type="common">Brown dog tick</name>
    <name type="synonym">Ixodes sanguineus</name>
    <dbReference type="NCBI Taxonomy" id="34632"/>
    <lineage>
        <taxon>Eukaryota</taxon>
        <taxon>Metazoa</taxon>
        <taxon>Ecdysozoa</taxon>
        <taxon>Arthropoda</taxon>
        <taxon>Chelicerata</taxon>
        <taxon>Arachnida</taxon>
        <taxon>Acari</taxon>
        <taxon>Parasitiformes</taxon>
        <taxon>Ixodida</taxon>
        <taxon>Ixodoidea</taxon>
        <taxon>Ixodidae</taxon>
        <taxon>Rhipicephalinae</taxon>
        <taxon>Rhipicephalus</taxon>
        <taxon>Rhipicephalus</taxon>
    </lineage>
</organism>
<comment type="similarity">
    <text evidence="2 11">Belongs to the sodium:solute symporter (SSF) (TC 2.A.21) family.</text>
</comment>
<reference evidence="13" key="1">
    <citation type="journal article" date="2020" name="Cell">
        <title>Large-Scale Comparative Analyses of Tick Genomes Elucidate Their Genetic Diversity and Vector Capacities.</title>
        <authorList>
            <consortium name="Tick Genome and Microbiome Consortium (TIGMIC)"/>
            <person name="Jia N."/>
            <person name="Wang J."/>
            <person name="Shi W."/>
            <person name="Du L."/>
            <person name="Sun Y."/>
            <person name="Zhan W."/>
            <person name="Jiang J.F."/>
            <person name="Wang Q."/>
            <person name="Zhang B."/>
            <person name="Ji P."/>
            <person name="Bell-Sakyi L."/>
            <person name="Cui X.M."/>
            <person name="Yuan T.T."/>
            <person name="Jiang B.G."/>
            <person name="Yang W.F."/>
            <person name="Lam T.T."/>
            <person name="Chang Q.C."/>
            <person name="Ding S.J."/>
            <person name="Wang X.J."/>
            <person name="Zhu J.G."/>
            <person name="Ruan X.D."/>
            <person name="Zhao L."/>
            <person name="Wei J.T."/>
            <person name="Ye R.Z."/>
            <person name="Que T.C."/>
            <person name="Du C.H."/>
            <person name="Zhou Y.H."/>
            <person name="Cheng J.X."/>
            <person name="Dai P.F."/>
            <person name="Guo W.B."/>
            <person name="Han X.H."/>
            <person name="Huang E.J."/>
            <person name="Li L.F."/>
            <person name="Wei W."/>
            <person name="Gao Y.C."/>
            <person name="Liu J.Z."/>
            <person name="Shao H.Z."/>
            <person name="Wang X."/>
            <person name="Wang C.C."/>
            <person name="Yang T.C."/>
            <person name="Huo Q.B."/>
            <person name="Li W."/>
            <person name="Chen H.Y."/>
            <person name="Chen S.E."/>
            <person name="Zhou L.G."/>
            <person name="Ni X.B."/>
            <person name="Tian J.H."/>
            <person name="Sheng Y."/>
            <person name="Liu T."/>
            <person name="Pan Y.S."/>
            <person name="Xia L.Y."/>
            <person name="Li J."/>
            <person name="Zhao F."/>
            <person name="Cao W.C."/>
        </authorList>
    </citation>
    <scope>NUCLEOTIDE SEQUENCE</scope>
    <source>
        <strain evidence="13">Rsan-2018</strain>
    </source>
</reference>
<dbReference type="Gene3D" id="1.20.1730.10">
    <property type="entry name" value="Sodium/glucose cotransporter"/>
    <property type="match status" value="1"/>
</dbReference>
<sequence length="209" mass="23669">MAAPHFVALDYVVLVSFMALSAGIGIFVAWHDRRAKVQQALLNGKQATQLASRVFVDDGQLSVFHRYSWTAVGSVPAWFDAMDERHIFDRVHNRRCGGIKAVIWTDVVQMVLMFAGYIMVIASGLKHLGGFGNMWQIASDGGRVIYTNFSTSMYDTYTTWNVLFGYTVIWMVTYCASQTQVQRYSSMKSLERARRLVAPHPCFCVLRFT</sequence>
<keyword evidence="9 12" id="KW-0472">Membrane</keyword>
<feature type="transmembrane region" description="Helical" evidence="12">
    <location>
        <begin position="101"/>
        <end position="125"/>
    </location>
</feature>
<evidence type="ECO:0000256" key="3">
    <source>
        <dbReference type="ARBA" id="ARBA00022448"/>
    </source>
</evidence>
<name>A0A9D4PPI3_RHISA</name>
<protein>
    <submittedName>
        <fullName evidence="13">Uncharacterized protein</fullName>
    </submittedName>
</protein>
<accession>A0A9D4PPI3</accession>
<keyword evidence="4" id="KW-1003">Cell membrane</keyword>
<evidence type="ECO:0000256" key="8">
    <source>
        <dbReference type="ARBA" id="ARBA00023065"/>
    </source>
</evidence>
<gene>
    <name evidence="13" type="ORF">HPB52_018821</name>
</gene>
<evidence type="ECO:0000256" key="10">
    <source>
        <dbReference type="ARBA" id="ARBA00023201"/>
    </source>
</evidence>
<dbReference type="PROSITE" id="PS50283">
    <property type="entry name" value="NA_SOLUT_SYMP_3"/>
    <property type="match status" value="1"/>
</dbReference>
<keyword evidence="6 12" id="KW-1133">Transmembrane helix</keyword>
<keyword evidence="14" id="KW-1185">Reference proteome</keyword>
<dbReference type="GO" id="GO:0006814">
    <property type="term" value="P:sodium ion transport"/>
    <property type="evidence" value="ECO:0007669"/>
    <property type="project" value="UniProtKB-KW"/>
</dbReference>
<evidence type="ECO:0000256" key="1">
    <source>
        <dbReference type="ARBA" id="ARBA00004651"/>
    </source>
</evidence>
<dbReference type="AlphaFoldDB" id="A0A9D4PPI3"/>
<dbReference type="PANTHER" id="PTHR42985">
    <property type="entry name" value="SODIUM-COUPLED MONOCARBOXYLATE TRANSPORTER"/>
    <property type="match status" value="1"/>
</dbReference>
<keyword evidence="7" id="KW-0915">Sodium</keyword>
<dbReference type="InterPro" id="IPR051163">
    <property type="entry name" value="Sodium:Solute_Symporter_SSF"/>
</dbReference>
<evidence type="ECO:0000256" key="7">
    <source>
        <dbReference type="ARBA" id="ARBA00023053"/>
    </source>
</evidence>
<evidence type="ECO:0000256" key="5">
    <source>
        <dbReference type="ARBA" id="ARBA00022692"/>
    </source>
</evidence>
<comment type="caution">
    <text evidence="13">The sequence shown here is derived from an EMBL/GenBank/DDBJ whole genome shotgun (WGS) entry which is preliminary data.</text>
</comment>
<dbReference type="GO" id="GO:0005886">
    <property type="term" value="C:plasma membrane"/>
    <property type="evidence" value="ECO:0007669"/>
    <property type="project" value="UniProtKB-SubCell"/>
</dbReference>
<evidence type="ECO:0000256" key="4">
    <source>
        <dbReference type="ARBA" id="ARBA00022475"/>
    </source>
</evidence>
<feature type="transmembrane region" description="Helical" evidence="12">
    <location>
        <begin position="6"/>
        <end position="30"/>
    </location>
</feature>
<evidence type="ECO:0000313" key="13">
    <source>
        <dbReference type="EMBL" id="KAH7948155.1"/>
    </source>
</evidence>
<dbReference type="VEuPathDB" id="VectorBase:RSAN_053969"/>
<evidence type="ECO:0000313" key="14">
    <source>
        <dbReference type="Proteomes" id="UP000821837"/>
    </source>
</evidence>
<evidence type="ECO:0000256" key="12">
    <source>
        <dbReference type="SAM" id="Phobius"/>
    </source>
</evidence>
<keyword evidence="8" id="KW-0406">Ion transport</keyword>
<evidence type="ECO:0000256" key="9">
    <source>
        <dbReference type="ARBA" id="ARBA00023136"/>
    </source>
</evidence>
<dbReference type="GO" id="GO:0015293">
    <property type="term" value="F:symporter activity"/>
    <property type="evidence" value="ECO:0007669"/>
    <property type="project" value="TreeGrafter"/>
</dbReference>
<feature type="transmembrane region" description="Helical" evidence="12">
    <location>
        <begin position="157"/>
        <end position="177"/>
    </location>
</feature>
<dbReference type="InterPro" id="IPR001734">
    <property type="entry name" value="Na/solute_symporter"/>
</dbReference>
<evidence type="ECO:0000256" key="11">
    <source>
        <dbReference type="RuleBase" id="RU362091"/>
    </source>
</evidence>
<dbReference type="PANTHER" id="PTHR42985:SF40">
    <property type="entry name" value="LD47995P-RELATED"/>
    <property type="match status" value="1"/>
</dbReference>
<keyword evidence="10" id="KW-0739">Sodium transport</keyword>
<dbReference type="Pfam" id="PF00474">
    <property type="entry name" value="SSF"/>
    <property type="match status" value="1"/>
</dbReference>
<dbReference type="EMBL" id="JABSTV010001252">
    <property type="protein sequence ID" value="KAH7948155.1"/>
    <property type="molecule type" value="Genomic_DNA"/>
</dbReference>